<keyword evidence="4 7" id="KW-0256">Endoplasmic reticulum</keyword>
<dbReference type="Proteomes" id="UP000033647">
    <property type="component" value="Unassembled WGS sequence"/>
</dbReference>
<dbReference type="EMBL" id="LAFY01000313">
    <property type="protein sequence ID" value="KJY00608.1"/>
    <property type="molecule type" value="Genomic_DNA"/>
</dbReference>
<gene>
    <name evidence="9" type="ORF">TI39_contig321g00029</name>
</gene>
<dbReference type="Pfam" id="PF05241">
    <property type="entry name" value="EBP"/>
    <property type="match status" value="1"/>
</dbReference>
<organism evidence="9 10">
    <name type="scientific">Zymoseptoria brevis</name>
    <dbReference type="NCBI Taxonomy" id="1047168"/>
    <lineage>
        <taxon>Eukaryota</taxon>
        <taxon>Fungi</taxon>
        <taxon>Dikarya</taxon>
        <taxon>Ascomycota</taxon>
        <taxon>Pezizomycotina</taxon>
        <taxon>Dothideomycetes</taxon>
        <taxon>Dothideomycetidae</taxon>
        <taxon>Mycosphaerellales</taxon>
        <taxon>Mycosphaerellaceae</taxon>
        <taxon>Zymoseptoria</taxon>
    </lineage>
</organism>
<evidence type="ECO:0000256" key="7">
    <source>
        <dbReference type="PIRNR" id="PIRNR031032"/>
    </source>
</evidence>
<keyword evidence="5 7" id="KW-1133">Transmembrane helix</keyword>
<comment type="similarity">
    <text evidence="2">Belongs to the TMEM97/sigma-2 receptor family.</text>
</comment>
<evidence type="ECO:0000313" key="10">
    <source>
        <dbReference type="Proteomes" id="UP000033647"/>
    </source>
</evidence>
<evidence type="ECO:0000256" key="6">
    <source>
        <dbReference type="ARBA" id="ARBA00023136"/>
    </source>
</evidence>
<proteinExistence type="inferred from homology"/>
<protein>
    <recommendedName>
        <fullName evidence="7">Efficient mitochondria targeting-associated protein 19</fullName>
    </recommendedName>
</protein>
<feature type="transmembrane region" description="Helical" evidence="7">
    <location>
        <begin position="12"/>
        <end position="34"/>
    </location>
</feature>
<comment type="subcellular location">
    <subcellularLocation>
        <location evidence="1">Endoplasmic reticulum membrane</location>
        <topology evidence="1">Multi-pass membrane protein</topology>
    </subcellularLocation>
</comment>
<feature type="transmembrane region" description="Helical" evidence="7">
    <location>
        <begin position="64"/>
        <end position="85"/>
    </location>
</feature>
<feature type="transmembrane region" description="Helical" evidence="7">
    <location>
        <begin position="132"/>
        <end position="151"/>
    </location>
</feature>
<dbReference type="GO" id="GO:0005789">
    <property type="term" value="C:endoplasmic reticulum membrane"/>
    <property type="evidence" value="ECO:0007669"/>
    <property type="project" value="UniProtKB-SubCell"/>
</dbReference>
<reference evidence="9 10" key="1">
    <citation type="submission" date="2015-03" db="EMBL/GenBank/DDBJ databases">
        <title>RNA-seq based gene annotation and comparative genomics of four Zymoseptoria species reveal species-specific pathogenicity related genes and transposable element activity.</title>
        <authorList>
            <person name="Grandaubert J."/>
            <person name="Bhattacharyya A."/>
            <person name="Stukenbrock E.H."/>
        </authorList>
    </citation>
    <scope>NUCLEOTIDE SEQUENCE [LARGE SCALE GENOMIC DNA]</scope>
    <source>
        <strain evidence="9 10">Zb18110</strain>
    </source>
</reference>
<dbReference type="PANTHER" id="PTHR31204:SF1">
    <property type="entry name" value="SIGMA INTRACELLULAR RECEPTOR 2"/>
    <property type="match status" value="1"/>
</dbReference>
<comment type="caution">
    <text evidence="9">The sequence shown here is derived from an EMBL/GenBank/DDBJ whole genome shotgun (WGS) entry which is preliminary data.</text>
</comment>
<name>A0A0F4GU75_9PEZI</name>
<evidence type="ECO:0000256" key="5">
    <source>
        <dbReference type="ARBA" id="ARBA00022989"/>
    </source>
</evidence>
<keyword evidence="10" id="KW-1185">Reference proteome</keyword>
<dbReference type="PANTHER" id="PTHR31204">
    <property type="entry name" value="SIGMA INTRACELLULAR RECEPTOR 2"/>
    <property type="match status" value="1"/>
</dbReference>
<evidence type="ECO:0000256" key="3">
    <source>
        <dbReference type="ARBA" id="ARBA00022692"/>
    </source>
</evidence>
<feature type="transmembrane region" description="Helical" evidence="7">
    <location>
        <begin position="97"/>
        <end position="120"/>
    </location>
</feature>
<evidence type="ECO:0000313" key="9">
    <source>
        <dbReference type="EMBL" id="KJY00608.1"/>
    </source>
</evidence>
<dbReference type="AlphaFoldDB" id="A0A0F4GU75"/>
<evidence type="ECO:0000256" key="2">
    <source>
        <dbReference type="ARBA" id="ARBA00009096"/>
    </source>
</evidence>
<dbReference type="PROSITE" id="PS51751">
    <property type="entry name" value="EXPERA"/>
    <property type="match status" value="1"/>
</dbReference>
<feature type="domain" description="EXPERA" evidence="8">
    <location>
        <begin position="10"/>
        <end position="146"/>
    </location>
</feature>
<dbReference type="PIRSF" id="PIRSF031032">
    <property type="entry name" value="TMP_97_prd"/>
    <property type="match status" value="1"/>
</dbReference>
<evidence type="ECO:0000256" key="4">
    <source>
        <dbReference type="ARBA" id="ARBA00022824"/>
    </source>
</evidence>
<dbReference type="STRING" id="1047168.A0A0F4GU75"/>
<sequence length="166" mass="19018">MPTSIFSRKRDLAYLAFFTIHIPTILCVDIVPFYPDAYTPAFLNDLRSWYIATYNDRLFTHPPAWFNLYLLIEMLYHLPLSIWAIPALLRDDPLVPLHLLVFALEAAITTATCLADMLSWEEFGREQRVALGWLYGPYLLLAVFMSGDMFLRLSGTLKGVGKAKRA</sequence>
<dbReference type="OrthoDB" id="433124at2759"/>
<evidence type="ECO:0000256" key="1">
    <source>
        <dbReference type="ARBA" id="ARBA00004477"/>
    </source>
</evidence>
<dbReference type="InterPro" id="IPR051987">
    <property type="entry name" value="Sigma-2_receptor-like"/>
</dbReference>
<evidence type="ECO:0000259" key="8">
    <source>
        <dbReference type="PROSITE" id="PS51751"/>
    </source>
</evidence>
<dbReference type="InterPro" id="IPR033118">
    <property type="entry name" value="EXPERA"/>
</dbReference>
<keyword evidence="6 7" id="KW-0472">Membrane</keyword>
<dbReference type="InterPro" id="IPR016964">
    <property type="entry name" value="Sigma2_recept"/>
</dbReference>
<accession>A0A0F4GU75</accession>
<keyword evidence="3 7" id="KW-0812">Transmembrane</keyword>